<keyword evidence="14" id="KW-1185">Reference proteome</keyword>
<dbReference type="RefSeq" id="WP_159438826.1">
    <property type="nucleotide sequence ID" value="NZ_BJXU01000091.1"/>
</dbReference>
<dbReference type="Proteomes" id="UP000184123">
    <property type="component" value="Unassembled WGS sequence"/>
</dbReference>
<reference evidence="12 13" key="1">
    <citation type="submission" date="2016-11" db="EMBL/GenBank/DDBJ databases">
        <authorList>
            <person name="Jaros S."/>
            <person name="Januszkiewicz K."/>
            <person name="Wedrychowicz H."/>
        </authorList>
    </citation>
    <scope>NUCLEOTIDE SEQUENCE [LARGE SCALE GENOMIC DNA]</scope>
    <source>
        <strain evidence="12 13">DSM 4740</strain>
    </source>
</reference>
<evidence type="ECO:0000256" key="2">
    <source>
        <dbReference type="ARBA" id="ARBA00022448"/>
    </source>
</evidence>
<protein>
    <recommendedName>
        <fullName evidence="9">TRAP transporter small permease protein</fullName>
    </recommendedName>
</protein>
<dbReference type="PANTHER" id="PTHR35011">
    <property type="entry name" value="2,3-DIKETO-L-GULONATE TRAP TRANSPORTER SMALL PERMEASE PROTEIN YIAM"/>
    <property type="match status" value="1"/>
</dbReference>
<dbReference type="Pfam" id="PF04290">
    <property type="entry name" value="DctQ"/>
    <property type="match status" value="1"/>
</dbReference>
<keyword evidence="7 9" id="KW-0472">Membrane</keyword>
<evidence type="ECO:0000256" key="5">
    <source>
        <dbReference type="ARBA" id="ARBA00022692"/>
    </source>
</evidence>
<dbReference type="EMBL" id="FRCA01000001">
    <property type="protein sequence ID" value="SHL29812.1"/>
    <property type="molecule type" value="Genomic_DNA"/>
</dbReference>
<accession>A0A1M6ZH52</accession>
<dbReference type="Proteomes" id="UP000321726">
    <property type="component" value="Unassembled WGS sequence"/>
</dbReference>
<keyword evidence="6 9" id="KW-1133">Transmembrane helix</keyword>
<feature type="transmembrane region" description="Helical" evidence="9">
    <location>
        <begin position="67"/>
        <end position="83"/>
    </location>
</feature>
<feature type="transmembrane region" description="Helical" evidence="9">
    <location>
        <begin position="104"/>
        <end position="125"/>
    </location>
</feature>
<dbReference type="PANTHER" id="PTHR35011:SF11">
    <property type="entry name" value="TRAP TRANSPORTER SMALL PERMEASE PROTEIN"/>
    <property type="match status" value="1"/>
</dbReference>
<keyword evidence="4 9" id="KW-0997">Cell inner membrane</keyword>
<comment type="subunit">
    <text evidence="9">The complex comprises the extracytoplasmic solute receptor protein and the two transmembrane proteins.</text>
</comment>
<evidence type="ECO:0000256" key="6">
    <source>
        <dbReference type="ARBA" id="ARBA00022989"/>
    </source>
</evidence>
<comment type="function">
    <text evidence="9">Part of the tripartite ATP-independent periplasmic (TRAP) transport system.</text>
</comment>
<name>A0A1M6ZH52_9GAMM</name>
<dbReference type="OrthoDB" id="9791324at2"/>
<dbReference type="EMBL" id="BJXU01000091">
    <property type="protein sequence ID" value="GEN24365.1"/>
    <property type="molecule type" value="Genomic_DNA"/>
</dbReference>
<comment type="subcellular location">
    <subcellularLocation>
        <location evidence="1 9">Cell inner membrane</location>
        <topology evidence="1 9">Multi-pass membrane protein</topology>
    </subcellularLocation>
</comment>
<feature type="domain" description="Tripartite ATP-independent periplasmic transporters DctQ component" evidence="10">
    <location>
        <begin position="41"/>
        <end position="170"/>
    </location>
</feature>
<evidence type="ECO:0000313" key="12">
    <source>
        <dbReference type="EMBL" id="SHL29812.1"/>
    </source>
</evidence>
<feature type="transmembrane region" description="Helical" evidence="9">
    <location>
        <begin position="32"/>
        <end position="55"/>
    </location>
</feature>
<dbReference type="GO" id="GO:0015740">
    <property type="term" value="P:C4-dicarboxylate transport"/>
    <property type="evidence" value="ECO:0007669"/>
    <property type="project" value="TreeGrafter"/>
</dbReference>
<evidence type="ECO:0000256" key="8">
    <source>
        <dbReference type="ARBA" id="ARBA00038436"/>
    </source>
</evidence>
<evidence type="ECO:0000256" key="4">
    <source>
        <dbReference type="ARBA" id="ARBA00022519"/>
    </source>
</evidence>
<evidence type="ECO:0000259" key="10">
    <source>
        <dbReference type="Pfam" id="PF04290"/>
    </source>
</evidence>
<evidence type="ECO:0000256" key="1">
    <source>
        <dbReference type="ARBA" id="ARBA00004429"/>
    </source>
</evidence>
<dbReference type="AlphaFoldDB" id="A0A1M6ZH52"/>
<evidence type="ECO:0000256" key="7">
    <source>
        <dbReference type="ARBA" id="ARBA00023136"/>
    </source>
</evidence>
<organism evidence="12 13">
    <name type="scientific">Halomonas cupida</name>
    <dbReference type="NCBI Taxonomy" id="44933"/>
    <lineage>
        <taxon>Bacteria</taxon>
        <taxon>Pseudomonadati</taxon>
        <taxon>Pseudomonadota</taxon>
        <taxon>Gammaproteobacteria</taxon>
        <taxon>Oceanospirillales</taxon>
        <taxon>Halomonadaceae</taxon>
        <taxon>Halomonas</taxon>
    </lineage>
</organism>
<dbReference type="InterPro" id="IPR055348">
    <property type="entry name" value="DctQ"/>
</dbReference>
<keyword evidence="2 9" id="KW-0813">Transport</keyword>
<evidence type="ECO:0000256" key="9">
    <source>
        <dbReference type="RuleBase" id="RU369079"/>
    </source>
</evidence>
<proteinExistence type="inferred from homology"/>
<dbReference type="STRING" id="44933.SAMN05660971_00114"/>
<comment type="similarity">
    <text evidence="8 9">Belongs to the TRAP transporter small permease family.</text>
</comment>
<sequence>MKLSEESLGSEAGQPASLLQGSKNAIYQLFKWVAIISIVTMFASLMSGVVVRYVLSTSLGWVSEVPNLFFPWLTMSAIVAAAARNEHIGVEVVVGSLPSTLRRIIALAVNGLAVVAFSVMAWYGLDVIAIAGNQTLPITGIAMSWAYWSVVVGFAAVALVSLINIAQLLKGESVHPPELVTREEVS</sequence>
<dbReference type="InterPro" id="IPR007387">
    <property type="entry name" value="TRAP_DctQ"/>
</dbReference>
<evidence type="ECO:0000313" key="13">
    <source>
        <dbReference type="Proteomes" id="UP000184123"/>
    </source>
</evidence>
<feature type="transmembrane region" description="Helical" evidence="9">
    <location>
        <begin position="145"/>
        <end position="166"/>
    </location>
</feature>
<dbReference type="GO" id="GO:0005886">
    <property type="term" value="C:plasma membrane"/>
    <property type="evidence" value="ECO:0007669"/>
    <property type="project" value="UniProtKB-SubCell"/>
</dbReference>
<evidence type="ECO:0000313" key="11">
    <source>
        <dbReference type="EMBL" id="GEN24365.1"/>
    </source>
</evidence>
<evidence type="ECO:0000256" key="3">
    <source>
        <dbReference type="ARBA" id="ARBA00022475"/>
    </source>
</evidence>
<gene>
    <name evidence="11" type="ORF">HCU01_23140</name>
    <name evidence="12" type="ORF">SAMN05660971_00114</name>
</gene>
<keyword evidence="5 9" id="KW-0812">Transmembrane</keyword>
<evidence type="ECO:0000313" key="14">
    <source>
        <dbReference type="Proteomes" id="UP000321726"/>
    </source>
</evidence>
<reference evidence="11 14" key="2">
    <citation type="submission" date="2019-07" db="EMBL/GenBank/DDBJ databases">
        <title>Whole genome shotgun sequence of Halomonas cupida NBRC 102219.</title>
        <authorList>
            <person name="Hosoyama A."/>
            <person name="Uohara A."/>
            <person name="Ohji S."/>
            <person name="Ichikawa N."/>
        </authorList>
    </citation>
    <scope>NUCLEOTIDE SEQUENCE [LARGE SCALE GENOMIC DNA]</scope>
    <source>
        <strain evidence="11 14">NBRC 102219</strain>
    </source>
</reference>
<keyword evidence="3" id="KW-1003">Cell membrane</keyword>
<dbReference type="GO" id="GO:0022857">
    <property type="term" value="F:transmembrane transporter activity"/>
    <property type="evidence" value="ECO:0007669"/>
    <property type="project" value="UniProtKB-UniRule"/>
</dbReference>